<dbReference type="EMBL" id="JBHTMM010000014">
    <property type="protein sequence ID" value="MFD1306985.1"/>
    <property type="molecule type" value="Genomic_DNA"/>
</dbReference>
<dbReference type="Proteomes" id="UP001597058">
    <property type="component" value="Unassembled WGS sequence"/>
</dbReference>
<organism evidence="1 2">
    <name type="scientific">Streptomyces kaempferi</name>
    <dbReference type="NCBI Taxonomy" id="333725"/>
    <lineage>
        <taxon>Bacteria</taxon>
        <taxon>Bacillati</taxon>
        <taxon>Actinomycetota</taxon>
        <taxon>Actinomycetes</taxon>
        <taxon>Kitasatosporales</taxon>
        <taxon>Streptomycetaceae</taxon>
        <taxon>Streptomyces</taxon>
    </lineage>
</organism>
<sequence length="368" mass="40363">MEGTASGHAARVSAYATVGARLSLFSDRQLADAVAAAPGLGSGIGGRSSEMEVEGRHVFVKRVPLTHIELQSEHLRSTANLFELPLFYQYGAGSTGFGAWRELAAHLMTTGWVLKNEYAGFPLLYHWRVLPDCPPAGFADMFGGVDGAVAHWDGSPAVRRRLEAIGRSVFSLVLFLEYVPQTLACWLGERNDAAQRVTSGASAYRWVEDQLLRGTEFMSGHGLVHFDAHFANLLTDGQQVYFADFGLALSREFELSTEEADFLADHLVYDRCYAPGHLLRHHLPDGVRGGSEHGAFLRDWVKGRRPDGVPSDISAIIDRHAQHSIVLDNFHHRFLTQSKRTPFPAGEARRALGCQGWVSAPGGDQTPT</sequence>
<accession>A0ABW3XEF4</accession>
<gene>
    <name evidence="1" type="ORF">ACFQ5X_14165</name>
</gene>
<comment type="caution">
    <text evidence="1">The sequence shown here is derived from an EMBL/GenBank/DDBJ whole genome shotgun (WGS) entry which is preliminary data.</text>
</comment>
<dbReference type="Gene3D" id="1.10.510.10">
    <property type="entry name" value="Transferase(Phosphotransferase) domain 1"/>
    <property type="match status" value="1"/>
</dbReference>
<keyword evidence="2" id="KW-1185">Reference proteome</keyword>
<protein>
    <submittedName>
        <fullName evidence="1">Protein kinase family protein</fullName>
    </submittedName>
</protein>
<keyword evidence="1" id="KW-0808">Transferase</keyword>
<reference evidence="2" key="1">
    <citation type="journal article" date="2019" name="Int. J. Syst. Evol. Microbiol.">
        <title>The Global Catalogue of Microorganisms (GCM) 10K type strain sequencing project: providing services to taxonomists for standard genome sequencing and annotation.</title>
        <authorList>
            <consortium name="The Broad Institute Genomics Platform"/>
            <consortium name="The Broad Institute Genome Sequencing Center for Infectious Disease"/>
            <person name="Wu L."/>
            <person name="Ma J."/>
        </authorList>
    </citation>
    <scope>NUCLEOTIDE SEQUENCE [LARGE SCALE GENOMIC DNA]</scope>
    <source>
        <strain evidence="2">CGMCC 4.7020</strain>
    </source>
</reference>
<evidence type="ECO:0000313" key="1">
    <source>
        <dbReference type="EMBL" id="MFD1306985.1"/>
    </source>
</evidence>
<dbReference type="GO" id="GO:0016301">
    <property type="term" value="F:kinase activity"/>
    <property type="evidence" value="ECO:0007669"/>
    <property type="project" value="UniProtKB-KW"/>
</dbReference>
<name>A0ABW3XEF4_9ACTN</name>
<dbReference type="SUPFAM" id="SSF56112">
    <property type="entry name" value="Protein kinase-like (PK-like)"/>
    <property type="match status" value="1"/>
</dbReference>
<evidence type="ECO:0000313" key="2">
    <source>
        <dbReference type="Proteomes" id="UP001597058"/>
    </source>
</evidence>
<dbReference type="InterPro" id="IPR011009">
    <property type="entry name" value="Kinase-like_dom_sf"/>
</dbReference>
<dbReference type="RefSeq" id="WP_365769981.1">
    <property type="nucleotide sequence ID" value="NZ_JBHSKH010000103.1"/>
</dbReference>
<keyword evidence="1" id="KW-0418">Kinase</keyword>
<proteinExistence type="predicted"/>